<feature type="transmembrane region" description="Helical" evidence="1">
    <location>
        <begin position="49"/>
        <end position="73"/>
    </location>
</feature>
<protein>
    <submittedName>
        <fullName evidence="2">Uncharacterized protein</fullName>
    </submittedName>
</protein>
<keyword evidence="1" id="KW-0472">Membrane</keyword>
<name>A0A9P6B4T3_9AGAM</name>
<evidence type="ECO:0000313" key="2">
    <source>
        <dbReference type="EMBL" id="KAF9516960.1"/>
    </source>
</evidence>
<gene>
    <name evidence="2" type="ORF">BS47DRAFT_586543</name>
</gene>
<feature type="transmembrane region" description="Helical" evidence="1">
    <location>
        <begin position="16"/>
        <end position="37"/>
    </location>
</feature>
<sequence length="108" mass="12229">MEITGVTLVNIFDASFFGNLLTALCFGVLTIQGSSYYHAFPNDGRGVKLVVAFLWALEAFQLACCTWSLYWWFVTNYNNPLALRWSTWCVSGVSRPLTTPFPNDPFYP</sequence>
<dbReference type="OrthoDB" id="3214861at2759"/>
<reference evidence="2" key="1">
    <citation type="journal article" date="2020" name="Nat. Commun.">
        <title>Large-scale genome sequencing of mycorrhizal fungi provides insights into the early evolution of symbiotic traits.</title>
        <authorList>
            <person name="Miyauchi S."/>
            <person name="Kiss E."/>
            <person name="Kuo A."/>
            <person name="Drula E."/>
            <person name="Kohler A."/>
            <person name="Sanchez-Garcia M."/>
            <person name="Morin E."/>
            <person name="Andreopoulos B."/>
            <person name="Barry K.W."/>
            <person name="Bonito G."/>
            <person name="Buee M."/>
            <person name="Carver A."/>
            <person name="Chen C."/>
            <person name="Cichocki N."/>
            <person name="Clum A."/>
            <person name="Culley D."/>
            <person name="Crous P.W."/>
            <person name="Fauchery L."/>
            <person name="Girlanda M."/>
            <person name="Hayes R.D."/>
            <person name="Keri Z."/>
            <person name="LaButti K."/>
            <person name="Lipzen A."/>
            <person name="Lombard V."/>
            <person name="Magnuson J."/>
            <person name="Maillard F."/>
            <person name="Murat C."/>
            <person name="Nolan M."/>
            <person name="Ohm R.A."/>
            <person name="Pangilinan J."/>
            <person name="Pereira M.F."/>
            <person name="Perotto S."/>
            <person name="Peter M."/>
            <person name="Pfister S."/>
            <person name="Riley R."/>
            <person name="Sitrit Y."/>
            <person name="Stielow J.B."/>
            <person name="Szollosi G."/>
            <person name="Zifcakova L."/>
            <person name="Stursova M."/>
            <person name="Spatafora J.W."/>
            <person name="Tedersoo L."/>
            <person name="Vaario L.M."/>
            <person name="Yamada A."/>
            <person name="Yan M."/>
            <person name="Wang P."/>
            <person name="Xu J."/>
            <person name="Bruns T."/>
            <person name="Baldrian P."/>
            <person name="Vilgalys R."/>
            <person name="Dunand C."/>
            <person name="Henrissat B."/>
            <person name="Grigoriev I.V."/>
            <person name="Hibbett D."/>
            <person name="Nagy L.G."/>
            <person name="Martin F.M."/>
        </authorList>
    </citation>
    <scope>NUCLEOTIDE SEQUENCE</scope>
    <source>
        <strain evidence="2">UP504</strain>
    </source>
</reference>
<evidence type="ECO:0000313" key="3">
    <source>
        <dbReference type="Proteomes" id="UP000886523"/>
    </source>
</evidence>
<keyword evidence="1" id="KW-0812">Transmembrane</keyword>
<proteinExistence type="predicted"/>
<dbReference type="EMBL" id="MU128935">
    <property type="protein sequence ID" value="KAF9516960.1"/>
    <property type="molecule type" value="Genomic_DNA"/>
</dbReference>
<organism evidence="2 3">
    <name type="scientific">Hydnum rufescens UP504</name>
    <dbReference type="NCBI Taxonomy" id="1448309"/>
    <lineage>
        <taxon>Eukaryota</taxon>
        <taxon>Fungi</taxon>
        <taxon>Dikarya</taxon>
        <taxon>Basidiomycota</taxon>
        <taxon>Agaricomycotina</taxon>
        <taxon>Agaricomycetes</taxon>
        <taxon>Cantharellales</taxon>
        <taxon>Hydnaceae</taxon>
        <taxon>Hydnum</taxon>
    </lineage>
</organism>
<dbReference type="AlphaFoldDB" id="A0A9P6B4T3"/>
<keyword evidence="3" id="KW-1185">Reference proteome</keyword>
<evidence type="ECO:0000256" key="1">
    <source>
        <dbReference type="SAM" id="Phobius"/>
    </source>
</evidence>
<comment type="caution">
    <text evidence="2">The sequence shown here is derived from an EMBL/GenBank/DDBJ whole genome shotgun (WGS) entry which is preliminary data.</text>
</comment>
<keyword evidence="1" id="KW-1133">Transmembrane helix</keyword>
<accession>A0A9P6B4T3</accession>
<dbReference type="Proteomes" id="UP000886523">
    <property type="component" value="Unassembled WGS sequence"/>
</dbReference>